<dbReference type="AlphaFoldDB" id="A0A0B0EJU3"/>
<proteinExistence type="inferred from homology"/>
<evidence type="ECO:0000259" key="4">
    <source>
        <dbReference type="Pfam" id="PF02397"/>
    </source>
</evidence>
<keyword evidence="3" id="KW-0812">Transmembrane</keyword>
<protein>
    <submittedName>
        <fullName evidence="5">Glucosyl-1-phosphate transferase</fullName>
        <ecNumber evidence="5">2.7.8.-</ecNumber>
    </submittedName>
</protein>
<feature type="transmembrane region" description="Helical" evidence="3">
    <location>
        <begin position="62"/>
        <end position="86"/>
    </location>
</feature>
<evidence type="ECO:0000256" key="1">
    <source>
        <dbReference type="ARBA" id="ARBA00006464"/>
    </source>
</evidence>
<dbReference type="PANTHER" id="PTHR30576:SF0">
    <property type="entry name" value="UNDECAPRENYL-PHOSPHATE N-ACETYLGALACTOSAMINYL 1-PHOSPHATE TRANSFERASE-RELATED"/>
    <property type="match status" value="1"/>
</dbReference>
<evidence type="ECO:0000256" key="3">
    <source>
        <dbReference type="SAM" id="Phobius"/>
    </source>
</evidence>
<dbReference type="Proteomes" id="UP000030652">
    <property type="component" value="Unassembled WGS sequence"/>
</dbReference>
<name>A0A0B0EJU3_9BACT</name>
<accession>A0A0B0EJU3</accession>
<evidence type="ECO:0000313" key="5">
    <source>
        <dbReference type="EMBL" id="KHE93317.1"/>
    </source>
</evidence>
<reference evidence="5 6" key="1">
    <citation type="submission" date="2014-10" db="EMBL/GenBank/DDBJ databases">
        <title>Draft genome of anammox bacterium scalindua brodae, obtained using differential coverage binning of sequence data from two enrichment reactors.</title>
        <authorList>
            <person name="Speth D.R."/>
            <person name="Russ L."/>
            <person name="Kartal B."/>
            <person name="Op den Camp H.J."/>
            <person name="Dutilh B.E."/>
            <person name="Jetten M.S."/>
        </authorList>
    </citation>
    <scope>NUCLEOTIDE SEQUENCE [LARGE SCALE GENOMIC DNA]</scope>
    <source>
        <strain evidence="5">RU1</strain>
    </source>
</reference>
<evidence type="ECO:0000313" key="6">
    <source>
        <dbReference type="Proteomes" id="UP000030652"/>
    </source>
</evidence>
<feature type="region of interest" description="Disordered" evidence="2">
    <location>
        <begin position="1"/>
        <end position="23"/>
    </location>
</feature>
<keyword evidence="3" id="KW-0472">Membrane</keyword>
<keyword evidence="3" id="KW-1133">Transmembrane helix</keyword>
<dbReference type="EMBL" id="JRYO01000061">
    <property type="protein sequence ID" value="KHE93317.1"/>
    <property type="molecule type" value="Genomic_DNA"/>
</dbReference>
<dbReference type="InterPro" id="IPR003362">
    <property type="entry name" value="Bact_transf"/>
</dbReference>
<comment type="caution">
    <text evidence="5">The sequence shown here is derived from an EMBL/GenBank/DDBJ whole genome shotgun (WGS) entry which is preliminary data.</text>
</comment>
<dbReference type="Pfam" id="PF02397">
    <property type="entry name" value="Bac_transf"/>
    <property type="match status" value="1"/>
</dbReference>
<feature type="domain" description="Bacterial sugar transferase" evidence="4">
    <location>
        <begin position="136"/>
        <end position="250"/>
    </location>
</feature>
<dbReference type="eggNOG" id="COG2148">
    <property type="taxonomic scope" value="Bacteria"/>
</dbReference>
<comment type="similarity">
    <text evidence="1">Belongs to the bacterial sugar transferase family.</text>
</comment>
<dbReference type="EC" id="2.7.8.-" evidence="5"/>
<dbReference type="GO" id="GO:0016780">
    <property type="term" value="F:phosphotransferase activity, for other substituted phosphate groups"/>
    <property type="evidence" value="ECO:0007669"/>
    <property type="project" value="TreeGrafter"/>
</dbReference>
<sequence length="270" mass="31448">MQGRKGLIPNVRSTSKAEGSDTRETILADKQNAHKIVCIPINHGYGDHLSIWEKIARIIYRIVEFAFSATVLLLTIPIMVIIGIIIKLDTPGPALFFQDRCSRSKKVRGADIQSDVRYQICDPDFSPDKEYWVPTTFRFVKFRTMYVDARKRFPELYDYNYTKEEIETIAFKYQNDPRVSKIGEWFRKSTLDELPNFWNVLKGDMRLVGPRPEVYEMIHNYRPEQMKKFTVKPGITGLSQIRGRGRLGCHFRIQFHAIWNIRIVSPSGLI</sequence>
<keyword evidence="5" id="KW-0808">Transferase</keyword>
<evidence type="ECO:0000256" key="2">
    <source>
        <dbReference type="SAM" id="MobiDB-lite"/>
    </source>
</evidence>
<gene>
    <name evidence="5" type="primary">cps14E</name>
    <name evidence="5" type="ORF">SCABRO_00922</name>
</gene>
<dbReference type="PANTHER" id="PTHR30576">
    <property type="entry name" value="COLANIC BIOSYNTHESIS UDP-GLUCOSE LIPID CARRIER TRANSFERASE"/>
    <property type="match status" value="1"/>
</dbReference>
<organism evidence="5 6">
    <name type="scientific">Candidatus Scalindua brodae</name>
    <dbReference type="NCBI Taxonomy" id="237368"/>
    <lineage>
        <taxon>Bacteria</taxon>
        <taxon>Pseudomonadati</taxon>
        <taxon>Planctomycetota</taxon>
        <taxon>Candidatus Brocadiia</taxon>
        <taxon>Candidatus Brocadiales</taxon>
        <taxon>Candidatus Scalinduaceae</taxon>
        <taxon>Candidatus Scalindua</taxon>
    </lineage>
</organism>